<name>A0A974WI91_9BACT</name>
<evidence type="ECO:0000313" key="2">
    <source>
        <dbReference type="Proteomes" id="UP000662783"/>
    </source>
</evidence>
<reference evidence="1" key="1">
    <citation type="submission" date="2021-02" db="EMBL/GenBank/DDBJ databases">
        <title>Fulvivirga sp. S481 isolated from sea water.</title>
        <authorList>
            <person name="Bae S.S."/>
            <person name="Baek K."/>
        </authorList>
    </citation>
    <scope>NUCLEOTIDE SEQUENCE</scope>
    <source>
        <strain evidence="1">S481</strain>
    </source>
</reference>
<organism evidence="1 2">
    <name type="scientific">Fulvivirga lutea</name>
    <dbReference type="NCBI Taxonomy" id="2810512"/>
    <lineage>
        <taxon>Bacteria</taxon>
        <taxon>Pseudomonadati</taxon>
        <taxon>Bacteroidota</taxon>
        <taxon>Cytophagia</taxon>
        <taxon>Cytophagales</taxon>
        <taxon>Fulvivirgaceae</taxon>
        <taxon>Fulvivirga</taxon>
    </lineage>
</organism>
<proteinExistence type="predicted"/>
<dbReference type="KEGG" id="fuv:JR347_06060"/>
<accession>A0A974WI91</accession>
<sequence length="136" mass="15655">MKKIIKSYNDAHIIYNSDSEIFSTLMNESLNKLENNAISDYQYGFLQAGLDILQQEGGITHEQNQKIRLKSYNLNVQAKMDLVEFLENSREGQTDLSVINFETVNREILSKEFPKADRVKGLNSDKERNTDNQLGH</sequence>
<dbReference type="Proteomes" id="UP000662783">
    <property type="component" value="Chromosome"/>
</dbReference>
<dbReference type="EMBL" id="CP070608">
    <property type="protein sequence ID" value="QSE98640.1"/>
    <property type="molecule type" value="Genomic_DNA"/>
</dbReference>
<protein>
    <submittedName>
        <fullName evidence="1">Uncharacterized protein</fullName>
    </submittedName>
</protein>
<evidence type="ECO:0000313" key="1">
    <source>
        <dbReference type="EMBL" id="QSE98640.1"/>
    </source>
</evidence>
<dbReference type="AlphaFoldDB" id="A0A974WI91"/>
<keyword evidence="2" id="KW-1185">Reference proteome</keyword>
<dbReference type="RefSeq" id="WP_205723154.1">
    <property type="nucleotide sequence ID" value="NZ_CP070608.1"/>
</dbReference>
<gene>
    <name evidence="1" type="ORF">JR347_06060</name>
</gene>